<feature type="transmembrane region" description="Helical" evidence="1">
    <location>
        <begin position="117"/>
        <end position="138"/>
    </location>
</feature>
<proteinExistence type="predicted"/>
<keyword evidence="1" id="KW-0812">Transmembrane</keyword>
<evidence type="ECO:0000313" key="2">
    <source>
        <dbReference type="EMBL" id="AEA27260.1"/>
    </source>
</evidence>
<gene>
    <name evidence="2" type="ordered locus">Psed_5123</name>
</gene>
<keyword evidence="1" id="KW-0472">Membrane</keyword>
<feature type="transmembrane region" description="Helical" evidence="1">
    <location>
        <begin position="90"/>
        <end position="111"/>
    </location>
</feature>
<dbReference type="Proteomes" id="UP000007809">
    <property type="component" value="Chromosome"/>
</dbReference>
<sequence length="149" mass="15635">MGCVDIAVTAPEAVPEASARRPRVTLWLLRGTVTAHLIAVVCQPVLAGLFLTGDVAAIEMHATVADVVGFLTLGTIAVAIGYVTGGRGRIWVLPVAVVLFLAEGLQIFLGYARMLQFHIPLGVTIVVAAVLLAIWAWLPSATRARGGRA</sequence>
<accession>F4CRP3</accession>
<dbReference type="HOGENOM" id="CLU_136722_1_0_11"/>
<organism evidence="2 3">
    <name type="scientific">Pseudonocardia dioxanivorans (strain ATCC 55486 / DSM 44775 / JCM 13855 / CB1190)</name>
    <dbReference type="NCBI Taxonomy" id="675635"/>
    <lineage>
        <taxon>Bacteria</taxon>
        <taxon>Bacillati</taxon>
        <taxon>Actinomycetota</taxon>
        <taxon>Actinomycetes</taxon>
        <taxon>Pseudonocardiales</taxon>
        <taxon>Pseudonocardiaceae</taxon>
        <taxon>Pseudonocardia</taxon>
    </lineage>
</organism>
<name>F4CRP3_PSEUX</name>
<evidence type="ECO:0000256" key="1">
    <source>
        <dbReference type="SAM" id="Phobius"/>
    </source>
</evidence>
<keyword evidence="1" id="KW-1133">Transmembrane helix</keyword>
<evidence type="ECO:0008006" key="4">
    <source>
        <dbReference type="Google" id="ProtNLM"/>
    </source>
</evidence>
<keyword evidence="3" id="KW-1185">Reference proteome</keyword>
<feature type="transmembrane region" description="Helical" evidence="1">
    <location>
        <begin position="27"/>
        <end position="51"/>
    </location>
</feature>
<protein>
    <recommendedName>
        <fullName evidence="4">Integral membrane protein</fullName>
    </recommendedName>
</protein>
<reference evidence="2 3" key="1">
    <citation type="journal article" date="2011" name="J. Bacteriol.">
        <title>Genome sequence of the 1,4-dioxane-degrading Pseudonocardia dioxanivorans strain CB1190.</title>
        <authorList>
            <person name="Sales C.M."/>
            <person name="Mahendra S."/>
            <person name="Grostern A."/>
            <person name="Parales R.E."/>
            <person name="Goodwin L.A."/>
            <person name="Woyke T."/>
            <person name="Nolan M."/>
            <person name="Lapidus A."/>
            <person name="Chertkov O."/>
            <person name="Ovchinnikova G."/>
            <person name="Sczyrba A."/>
            <person name="Alvarez-Cohen L."/>
        </authorList>
    </citation>
    <scope>NUCLEOTIDE SEQUENCE [LARGE SCALE GENOMIC DNA]</scope>
    <source>
        <strain evidence="3">ATCC 55486 / DSM 44775 / JCM 13855 / CB1190</strain>
    </source>
</reference>
<feature type="transmembrane region" description="Helical" evidence="1">
    <location>
        <begin position="63"/>
        <end position="83"/>
    </location>
</feature>
<dbReference type="EMBL" id="CP002593">
    <property type="protein sequence ID" value="AEA27260.1"/>
    <property type="molecule type" value="Genomic_DNA"/>
</dbReference>
<evidence type="ECO:0000313" key="3">
    <source>
        <dbReference type="Proteomes" id="UP000007809"/>
    </source>
</evidence>
<dbReference type="AlphaFoldDB" id="F4CRP3"/>
<dbReference type="KEGG" id="pdx:Psed_5123"/>
<dbReference type="eggNOG" id="ENOG50337XG">
    <property type="taxonomic scope" value="Bacteria"/>
</dbReference>
<dbReference type="STRING" id="675635.Psed_5123"/>